<dbReference type="InterPro" id="IPR011075">
    <property type="entry name" value="TetR_C"/>
</dbReference>
<protein>
    <submittedName>
        <fullName evidence="6">TetR family transcriptional regulator</fullName>
    </submittedName>
</protein>
<evidence type="ECO:0000256" key="4">
    <source>
        <dbReference type="PROSITE-ProRule" id="PRU00335"/>
    </source>
</evidence>
<evidence type="ECO:0000259" key="5">
    <source>
        <dbReference type="PROSITE" id="PS50977"/>
    </source>
</evidence>
<dbReference type="Gene3D" id="1.10.10.60">
    <property type="entry name" value="Homeodomain-like"/>
    <property type="match status" value="1"/>
</dbReference>
<dbReference type="InterPro" id="IPR001647">
    <property type="entry name" value="HTH_TetR"/>
</dbReference>
<dbReference type="Proteomes" id="UP000295281">
    <property type="component" value="Unassembled WGS sequence"/>
</dbReference>
<dbReference type="PANTHER" id="PTHR30055">
    <property type="entry name" value="HTH-TYPE TRANSCRIPTIONAL REGULATOR RUTR"/>
    <property type="match status" value="1"/>
</dbReference>
<gene>
    <name evidence="6" type="ORF">EV190_11280</name>
</gene>
<dbReference type="Pfam" id="PF16859">
    <property type="entry name" value="TetR_C_11"/>
    <property type="match status" value="1"/>
</dbReference>
<keyword evidence="7" id="KW-1185">Reference proteome</keyword>
<dbReference type="Pfam" id="PF00440">
    <property type="entry name" value="TetR_N"/>
    <property type="match status" value="1"/>
</dbReference>
<name>A0A4R6UYV2_9ACTN</name>
<dbReference type="EMBL" id="SNYN01000012">
    <property type="protein sequence ID" value="TDQ50775.1"/>
    <property type="molecule type" value="Genomic_DNA"/>
</dbReference>
<dbReference type="InterPro" id="IPR036271">
    <property type="entry name" value="Tet_transcr_reg_TetR-rel_C_sf"/>
</dbReference>
<keyword evidence="1" id="KW-0805">Transcription regulation</keyword>
<dbReference type="AlphaFoldDB" id="A0A4R6UYV2"/>
<keyword evidence="3" id="KW-0804">Transcription</keyword>
<sequence>MRADVLAAVNALLTEDGYDALSIEAVADRSGVHRTTVYRRWGSVPMLLVDLLDLGAEDDWRAPDTGSLEGDLIAVNREVRDALSADPSPTLAVIAASFRSPEAAQALRRFWADRYERCAVAVQRAVDRGEVPAGTDPDRLLIAATGPLYHHRVLLGRALTRDEADAYARAALAGAAGA</sequence>
<evidence type="ECO:0000313" key="7">
    <source>
        <dbReference type="Proteomes" id="UP000295281"/>
    </source>
</evidence>
<proteinExistence type="predicted"/>
<dbReference type="SUPFAM" id="SSF46689">
    <property type="entry name" value="Homeodomain-like"/>
    <property type="match status" value="1"/>
</dbReference>
<comment type="caution">
    <text evidence="6">The sequence shown here is derived from an EMBL/GenBank/DDBJ whole genome shotgun (WGS) entry which is preliminary data.</text>
</comment>
<evidence type="ECO:0000256" key="2">
    <source>
        <dbReference type="ARBA" id="ARBA00023125"/>
    </source>
</evidence>
<dbReference type="InterPro" id="IPR009057">
    <property type="entry name" value="Homeodomain-like_sf"/>
</dbReference>
<dbReference type="InterPro" id="IPR050109">
    <property type="entry name" value="HTH-type_TetR-like_transc_reg"/>
</dbReference>
<reference evidence="6 7" key="1">
    <citation type="submission" date="2019-03" db="EMBL/GenBank/DDBJ databases">
        <title>Genomic Encyclopedia of Type Strains, Phase IV (KMG-IV): sequencing the most valuable type-strain genomes for metagenomic binning, comparative biology and taxonomic classification.</title>
        <authorList>
            <person name="Goeker M."/>
        </authorList>
    </citation>
    <scope>NUCLEOTIDE SEQUENCE [LARGE SCALE GENOMIC DNA]</scope>
    <source>
        <strain evidence="6 7">DSM 46770</strain>
    </source>
</reference>
<dbReference type="SUPFAM" id="SSF48498">
    <property type="entry name" value="Tetracyclin repressor-like, C-terminal domain"/>
    <property type="match status" value="1"/>
</dbReference>
<dbReference type="GO" id="GO:0000976">
    <property type="term" value="F:transcription cis-regulatory region binding"/>
    <property type="evidence" value="ECO:0007669"/>
    <property type="project" value="TreeGrafter"/>
</dbReference>
<dbReference type="PANTHER" id="PTHR30055:SF148">
    <property type="entry name" value="TETR-FAMILY TRANSCRIPTIONAL REGULATOR"/>
    <property type="match status" value="1"/>
</dbReference>
<dbReference type="PROSITE" id="PS50977">
    <property type="entry name" value="HTH_TETR_2"/>
    <property type="match status" value="1"/>
</dbReference>
<feature type="DNA-binding region" description="H-T-H motif" evidence="4">
    <location>
        <begin position="22"/>
        <end position="41"/>
    </location>
</feature>
<organism evidence="6 7">
    <name type="scientific">Actinorugispora endophytica</name>
    <dbReference type="NCBI Taxonomy" id="1605990"/>
    <lineage>
        <taxon>Bacteria</taxon>
        <taxon>Bacillati</taxon>
        <taxon>Actinomycetota</taxon>
        <taxon>Actinomycetes</taxon>
        <taxon>Streptosporangiales</taxon>
        <taxon>Nocardiopsidaceae</taxon>
        <taxon>Actinorugispora</taxon>
    </lineage>
</organism>
<accession>A0A4R6UYV2</accession>
<feature type="domain" description="HTH tetR-type" evidence="5">
    <location>
        <begin position="1"/>
        <end position="59"/>
    </location>
</feature>
<evidence type="ECO:0000256" key="1">
    <source>
        <dbReference type="ARBA" id="ARBA00023015"/>
    </source>
</evidence>
<keyword evidence="2 4" id="KW-0238">DNA-binding</keyword>
<evidence type="ECO:0000313" key="6">
    <source>
        <dbReference type="EMBL" id="TDQ50775.1"/>
    </source>
</evidence>
<dbReference type="Gene3D" id="1.10.357.10">
    <property type="entry name" value="Tetracycline Repressor, domain 2"/>
    <property type="match status" value="1"/>
</dbReference>
<evidence type="ECO:0000256" key="3">
    <source>
        <dbReference type="ARBA" id="ARBA00023163"/>
    </source>
</evidence>
<dbReference type="GO" id="GO:0003700">
    <property type="term" value="F:DNA-binding transcription factor activity"/>
    <property type="evidence" value="ECO:0007669"/>
    <property type="project" value="TreeGrafter"/>
</dbReference>